<comment type="caution">
    <text evidence="3">The sequence shown here is derived from an EMBL/GenBank/DDBJ whole genome shotgun (WGS) entry which is preliminary data.</text>
</comment>
<sequence length="1158" mass="128024">MHPDGVTLEYLMERFAAALELTPSLFEAYPSDIGISMTGDDQHLEPSSASSTEADGALPSISGQNRDIVSDTTSLDVPHPIAEPLNFVHSLLTCLPNELSVFDPSASIEDMLERAILHHRILFSHIPPDHTRRLSALQAISHCLVQNFKHQGQTEGFNDAIEYRPHAFTCRTSSTGDLIEGGTKPNHLTALLLGSLGNTLMLRFQVETLPRLDDLDKAAESYAVALDLYKDDDDIRVSLIKALVRCCIFRFEKRESMKDIDRAIELLLMLQPAQKQNDAPNSTALSQCMLGMAFMIRYQSSADLVDVGKAIENFTTALVVFPNDSPKRLQLLDQLVFSSMERYNKTGRLEDLDEATAHKHEADTLRSVQGSGHSYKHANASSTRTPVDTSVIQFEAAARAEELDEETEIRIQAPNPCIVDPGPSVSQRGGQAFVHSQDRSLVLSEYAESLLERAGFNNDKLDDIEAAIKHYRESIEADMLSSTAADNAAKATRAISLDGLGVAHRVRFKCLGSVVDLEEAIVNHRKAIDLDPTNSRFLLHLGDTLHTRFTFAYKIEDLEEAITYQRQALSQNPLKSTIMLNLSSSLVDQFNHGSRSAPIGGLDYAAFRGLTSFGDMTNDGVDPGQRSERNSMDCIEEAIMHLRAALALPSTTNAERVMVLHGLGKALSPTVDRQHELLTFKTGGSNLASHAVSCAIDRGELEMAVEMLEQGRALLWARTRGYRHSVEKVREVNPPLAAAFEKTAGDLEKLSLALDATMANYEANIRFETQLTRNRELSEELEKILEKIRQLDGFETFLQAAPFASLKIAYKEGPVIVVNLNEFRSDALILSSSSLPLLVPLANDLPDVVDKLSLRLWKLDLTARDDRRDAPYEPNAIGMDTILLILWKKICHPVARALQESGVSVGSRVWWCPTGKLNALPLHAAGVYNGGTLVEGFMDLYVSSYIPSLSSLITSRNTAMNPKSHVRMLGVGQSNQLSNVIKEFNKIKDAFSSGVQLRDREEARPDTVLTDLLDHPWVHFACHGALNTKSPFESGFILYNDERLTLRQLMQARLPNSELAFLAACHSAASESKLPDEVLSLAAAMQFCGFKSIVGTLWTMNDSDGPILAEQFYKNMLRNGQQNADVRQSAQAIHLATKHMRESGIALHRWATFIHVGI</sequence>
<evidence type="ECO:0000256" key="1">
    <source>
        <dbReference type="SAM" id="MobiDB-lite"/>
    </source>
</evidence>
<dbReference type="SUPFAM" id="SSF48452">
    <property type="entry name" value="TPR-like"/>
    <property type="match status" value="1"/>
</dbReference>
<dbReference type="Gene3D" id="1.25.40.10">
    <property type="entry name" value="Tetratricopeptide repeat domain"/>
    <property type="match status" value="2"/>
</dbReference>
<dbReference type="PANTHER" id="PTHR10098:SF106">
    <property type="entry name" value="TETRATRICOPEPTIDE REPEAT PROTEIN 28-LIKE PROTEIN"/>
    <property type="match status" value="1"/>
</dbReference>
<evidence type="ECO:0000259" key="2">
    <source>
        <dbReference type="Pfam" id="PF12770"/>
    </source>
</evidence>
<name>A0A4S4K8I1_9APHY</name>
<reference evidence="3 4" key="1">
    <citation type="submission" date="2019-02" db="EMBL/GenBank/DDBJ databases">
        <title>Genome sequencing of the rare red list fungi Phlebia centrifuga.</title>
        <authorList>
            <person name="Buettner E."/>
            <person name="Kellner H."/>
        </authorList>
    </citation>
    <scope>NUCLEOTIDE SEQUENCE [LARGE SCALE GENOMIC DNA]</scope>
    <source>
        <strain evidence="3 4">DSM 108282</strain>
    </source>
</reference>
<feature type="region of interest" description="Disordered" evidence="1">
    <location>
        <begin position="363"/>
        <end position="382"/>
    </location>
</feature>
<dbReference type="Pfam" id="PF12770">
    <property type="entry name" value="CHAT"/>
    <property type="match status" value="1"/>
</dbReference>
<accession>A0A4S4K8I1</accession>
<dbReference type="AlphaFoldDB" id="A0A4S4K8I1"/>
<gene>
    <name evidence="3" type="ORF">EW026_g7765</name>
</gene>
<keyword evidence="4" id="KW-1185">Reference proteome</keyword>
<dbReference type="InterPro" id="IPR024983">
    <property type="entry name" value="CHAT_dom"/>
</dbReference>
<evidence type="ECO:0000313" key="3">
    <source>
        <dbReference type="EMBL" id="THG93487.1"/>
    </source>
</evidence>
<proteinExistence type="predicted"/>
<dbReference type="PANTHER" id="PTHR10098">
    <property type="entry name" value="RAPSYN-RELATED"/>
    <property type="match status" value="1"/>
</dbReference>
<dbReference type="EMBL" id="SGPJ01000648">
    <property type="protein sequence ID" value="THG93487.1"/>
    <property type="molecule type" value="Genomic_DNA"/>
</dbReference>
<protein>
    <recommendedName>
        <fullName evidence="2">CHAT domain-containing protein</fullName>
    </recommendedName>
</protein>
<dbReference type="InterPro" id="IPR011990">
    <property type="entry name" value="TPR-like_helical_dom_sf"/>
</dbReference>
<organism evidence="3 4">
    <name type="scientific">Hermanssonia centrifuga</name>
    <dbReference type="NCBI Taxonomy" id="98765"/>
    <lineage>
        <taxon>Eukaryota</taxon>
        <taxon>Fungi</taxon>
        <taxon>Dikarya</taxon>
        <taxon>Basidiomycota</taxon>
        <taxon>Agaricomycotina</taxon>
        <taxon>Agaricomycetes</taxon>
        <taxon>Polyporales</taxon>
        <taxon>Meruliaceae</taxon>
        <taxon>Hermanssonia</taxon>
    </lineage>
</organism>
<feature type="domain" description="CHAT" evidence="2">
    <location>
        <begin position="886"/>
        <end position="1157"/>
    </location>
</feature>
<dbReference type="Proteomes" id="UP000309038">
    <property type="component" value="Unassembled WGS sequence"/>
</dbReference>
<evidence type="ECO:0000313" key="4">
    <source>
        <dbReference type="Proteomes" id="UP000309038"/>
    </source>
</evidence>
<feature type="region of interest" description="Disordered" evidence="1">
    <location>
        <begin position="37"/>
        <end position="66"/>
    </location>
</feature>